<dbReference type="Gene3D" id="3.40.630.30">
    <property type="match status" value="1"/>
</dbReference>
<dbReference type="GO" id="GO:0016747">
    <property type="term" value="F:acyltransferase activity, transferring groups other than amino-acyl groups"/>
    <property type="evidence" value="ECO:0007669"/>
    <property type="project" value="InterPro"/>
</dbReference>
<evidence type="ECO:0000313" key="4">
    <source>
        <dbReference type="EMBL" id="KPJ62032.1"/>
    </source>
</evidence>
<evidence type="ECO:0000256" key="2">
    <source>
        <dbReference type="ARBA" id="ARBA00023315"/>
    </source>
</evidence>
<evidence type="ECO:0000256" key="1">
    <source>
        <dbReference type="ARBA" id="ARBA00022679"/>
    </source>
</evidence>
<name>A0A0S7XHU6_9BACT</name>
<comment type="caution">
    <text evidence="4">The sequence shown here is derived from an EMBL/GenBank/DDBJ whole genome shotgun (WGS) entry which is preliminary data.</text>
</comment>
<dbReference type="Proteomes" id="UP000052020">
    <property type="component" value="Unassembled WGS sequence"/>
</dbReference>
<dbReference type="SUPFAM" id="SSF55729">
    <property type="entry name" value="Acyl-CoA N-acyltransferases (Nat)"/>
    <property type="match status" value="1"/>
</dbReference>
<evidence type="ECO:0000313" key="5">
    <source>
        <dbReference type="Proteomes" id="UP000052020"/>
    </source>
</evidence>
<keyword evidence="2" id="KW-0012">Acyltransferase</keyword>
<organism evidence="4 5">
    <name type="scientific">candidate division KD3-62 bacterium DG_56</name>
    <dbReference type="NCBI Taxonomy" id="1704032"/>
    <lineage>
        <taxon>Bacteria</taxon>
        <taxon>candidate division KD3-62</taxon>
    </lineage>
</organism>
<protein>
    <recommendedName>
        <fullName evidence="3">N-acetyltransferase domain-containing protein</fullName>
    </recommendedName>
</protein>
<dbReference type="PANTHER" id="PTHR43877">
    <property type="entry name" value="AMINOALKYLPHOSPHONATE N-ACETYLTRANSFERASE-RELATED-RELATED"/>
    <property type="match status" value="1"/>
</dbReference>
<dbReference type="AlphaFoldDB" id="A0A0S7XHU6"/>
<dbReference type="CDD" id="cd04301">
    <property type="entry name" value="NAT_SF"/>
    <property type="match status" value="1"/>
</dbReference>
<dbReference type="InterPro" id="IPR016181">
    <property type="entry name" value="Acyl_CoA_acyltransferase"/>
</dbReference>
<proteinExistence type="predicted"/>
<dbReference type="EMBL" id="LIZY01000134">
    <property type="protein sequence ID" value="KPJ62032.1"/>
    <property type="molecule type" value="Genomic_DNA"/>
</dbReference>
<gene>
    <name evidence="4" type="ORF">AMK68_05415</name>
</gene>
<sequence>MPSFVVKEYTPGDAQKVADLMNASDAGWPGGLMRGSVMAAEEVTRWHEREKSLAVYLCHRGNEVVGYCSLHGRASNRDNAYVGFLNARPDVHGQGVGRRLLLRCVDTATRMGFGRLDLHTWAANMKAVPLYKKTGFWWVPDTAVYMQNYLPTILREPLGSDFFRRHDWYQHYQRELALVEDRQRWHGREVFQYRWAADGEAMEFTIDREARGITGFEDRRMLVGCVVPRDELPSGLTHSARWFFVNKGRRPMEIVLLATSERGIELDIERRMTVTRRKTLNERFAIRADVEDKDWDSPAHIITSRLVVDGQPLTLRSGFRVVPPVEFSFDSCGRLTPGVRQKVMLVVNNRMEAEVTGRAYLTPAPDLRLTRRCVDFTLHPHGRKSYPLRAQADSTDAHSITVRARFERGGEAGEIRARPHHLHAAPPGVATVAVRERDLTLENDLLSLHIPFKGDSIPVWDIFRRR</sequence>
<evidence type="ECO:0000259" key="3">
    <source>
        <dbReference type="PROSITE" id="PS51186"/>
    </source>
</evidence>
<dbReference type="Pfam" id="PF00583">
    <property type="entry name" value="Acetyltransf_1"/>
    <property type="match status" value="1"/>
</dbReference>
<dbReference type="PROSITE" id="PS51186">
    <property type="entry name" value="GNAT"/>
    <property type="match status" value="1"/>
</dbReference>
<reference evidence="4 5" key="1">
    <citation type="journal article" date="2015" name="Microbiome">
        <title>Genomic resolution of linkages in carbon, nitrogen, and sulfur cycling among widespread estuary sediment bacteria.</title>
        <authorList>
            <person name="Baker B.J."/>
            <person name="Lazar C.S."/>
            <person name="Teske A.P."/>
            <person name="Dick G.J."/>
        </authorList>
    </citation>
    <scope>NUCLEOTIDE SEQUENCE [LARGE SCALE GENOMIC DNA]</scope>
    <source>
        <strain evidence="4">DG_56</strain>
    </source>
</reference>
<dbReference type="InterPro" id="IPR000182">
    <property type="entry name" value="GNAT_dom"/>
</dbReference>
<feature type="domain" description="N-acetyltransferase" evidence="3">
    <location>
        <begin position="4"/>
        <end position="151"/>
    </location>
</feature>
<accession>A0A0S7XHU6</accession>
<keyword evidence="1" id="KW-0808">Transferase</keyword>
<dbReference type="InterPro" id="IPR050832">
    <property type="entry name" value="Bact_Acetyltransf"/>
</dbReference>
<feature type="non-terminal residue" evidence="4">
    <location>
        <position position="466"/>
    </location>
</feature>